<proteinExistence type="predicted"/>
<reference evidence="1 2" key="1">
    <citation type="submission" date="2019-05" db="EMBL/GenBank/DDBJ databases">
        <title>Another draft genome of Portunus trituberculatus and its Hox gene families provides insights of decapod evolution.</title>
        <authorList>
            <person name="Jeong J.-H."/>
            <person name="Song I."/>
            <person name="Kim S."/>
            <person name="Choi T."/>
            <person name="Kim D."/>
            <person name="Ryu S."/>
            <person name="Kim W."/>
        </authorList>
    </citation>
    <scope>NUCLEOTIDE SEQUENCE [LARGE SCALE GENOMIC DNA]</scope>
    <source>
        <tissue evidence="1">Muscle</tissue>
    </source>
</reference>
<evidence type="ECO:0000313" key="1">
    <source>
        <dbReference type="EMBL" id="MPC71151.1"/>
    </source>
</evidence>
<dbReference type="Proteomes" id="UP000324222">
    <property type="component" value="Unassembled WGS sequence"/>
</dbReference>
<sequence length="107" mass="11956">MHGIRFADVRRRVVQVAGAFISTLHRCSEHHTSNDQFTVVMARRGAEWRAKHTLPRGRDASASNIFFLLNPFFLLRGGDHLGRGPSGWRQVSSLSSLTSGQPHLSSF</sequence>
<dbReference type="EMBL" id="VSRR010032395">
    <property type="protein sequence ID" value="MPC71151.1"/>
    <property type="molecule type" value="Genomic_DNA"/>
</dbReference>
<name>A0A5B7HEJ1_PORTR</name>
<protein>
    <submittedName>
        <fullName evidence="1">Uncharacterized protein</fullName>
    </submittedName>
</protein>
<gene>
    <name evidence="1" type="ORF">E2C01_065422</name>
</gene>
<organism evidence="1 2">
    <name type="scientific">Portunus trituberculatus</name>
    <name type="common">Swimming crab</name>
    <name type="synonym">Neptunus trituberculatus</name>
    <dbReference type="NCBI Taxonomy" id="210409"/>
    <lineage>
        <taxon>Eukaryota</taxon>
        <taxon>Metazoa</taxon>
        <taxon>Ecdysozoa</taxon>
        <taxon>Arthropoda</taxon>
        <taxon>Crustacea</taxon>
        <taxon>Multicrustacea</taxon>
        <taxon>Malacostraca</taxon>
        <taxon>Eumalacostraca</taxon>
        <taxon>Eucarida</taxon>
        <taxon>Decapoda</taxon>
        <taxon>Pleocyemata</taxon>
        <taxon>Brachyura</taxon>
        <taxon>Eubrachyura</taxon>
        <taxon>Portunoidea</taxon>
        <taxon>Portunidae</taxon>
        <taxon>Portuninae</taxon>
        <taxon>Portunus</taxon>
    </lineage>
</organism>
<keyword evidence="2" id="KW-1185">Reference proteome</keyword>
<accession>A0A5B7HEJ1</accession>
<dbReference type="AlphaFoldDB" id="A0A5B7HEJ1"/>
<evidence type="ECO:0000313" key="2">
    <source>
        <dbReference type="Proteomes" id="UP000324222"/>
    </source>
</evidence>
<comment type="caution">
    <text evidence="1">The sequence shown here is derived from an EMBL/GenBank/DDBJ whole genome shotgun (WGS) entry which is preliminary data.</text>
</comment>